<gene>
    <name evidence="4" type="ORF">SNE35_07595</name>
</gene>
<keyword evidence="2" id="KW-1134">Transmembrane beta strand</keyword>
<evidence type="ECO:0000313" key="4">
    <source>
        <dbReference type="EMBL" id="MDY0744364.1"/>
    </source>
</evidence>
<comment type="caution">
    <text evidence="4">The sequence shown here is derived from an EMBL/GenBank/DDBJ whole genome shotgun (WGS) entry which is preliminary data.</text>
</comment>
<evidence type="ECO:0000256" key="3">
    <source>
        <dbReference type="SAM" id="Coils"/>
    </source>
</evidence>
<dbReference type="Gene3D" id="2.20.200.10">
    <property type="entry name" value="Outer membrane efflux proteins (OEP)"/>
    <property type="match status" value="1"/>
</dbReference>
<dbReference type="Pfam" id="PF02321">
    <property type="entry name" value="OEP"/>
    <property type="match status" value="2"/>
</dbReference>
<name>A0ABU5DDK5_9BURK</name>
<dbReference type="PANTHER" id="PTHR30203:SF33">
    <property type="entry name" value="BLR4455 PROTEIN"/>
    <property type="match status" value="1"/>
</dbReference>
<proteinExistence type="inferred from homology"/>
<evidence type="ECO:0000313" key="5">
    <source>
        <dbReference type="Proteomes" id="UP001285263"/>
    </source>
</evidence>
<dbReference type="PROSITE" id="PS51257">
    <property type="entry name" value="PROKAR_LIPOPROTEIN"/>
    <property type="match status" value="1"/>
</dbReference>
<keyword evidence="2" id="KW-0472">Membrane</keyword>
<dbReference type="Proteomes" id="UP001285263">
    <property type="component" value="Unassembled WGS sequence"/>
</dbReference>
<comment type="similarity">
    <text evidence="1 2">Belongs to the outer membrane factor (OMF) (TC 1.B.17) family.</text>
</comment>
<evidence type="ECO:0000256" key="1">
    <source>
        <dbReference type="ARBA" id="ARBA00007613"/>
    </source>
</evidence>
<keyword evidence="2" id="KW-0732">Signal</keyword>
<feature type="coiled-coil region" evidence="3">
    <location>
        <begin position="70"/>
        <end position="104"/>
    </location>
</feature>
<keyword evidence="5" id="KW-1185">Reference proteome</keyword>
<dbReference type="InterPro" id="IPR010131">
    <property type="entry name" value="MdtP/NodT-like"/>
</dbReference>
<feature type="chain" id="PRO_5044991529" evidence="2">
    <location>
        <begin position="24"/>
        <end position="483"/>
    </location>
</feature>
<keyword evidence="3" id="KW-0175">Coiled coil</keyword>
<dbReference type="EMBL" id="JAXCLA010000002">
    <property type="protein sequence ID" value="MDY0744364.1"/>
    <property type="molecule type" value="Genomic_DNA"/>
</dbReference>
<keyword evidence="2" id="KW-0564">Palmitate</keyword>
<keyword evidence="2" id="KW-0812">Transmembrane</keyword>
<reference evidence="4 5" key="1">
    <citation type="submission" date="2023-11" db="EMBL/GenBank/DDBJ databases">
        <title>Paucibacter sp. nov., isolated from fresh soil in Korea.</title>
        <authorList>
            <person name="Le N.T.T."/>
        </authorList>
    </citation>
    <scope>NUCLEOTIDE SEQUENCE [LARGE SCALE GENOMIC DNA]</scope>
    <source>
        <strain evidence="4 5">R3-3</strain>
    </source>
</reference>
<dbReference type="Gene3D" id="1.20.1600.10">
    <property type="entry name" value="Outer membrane efflux proteins (OEP)"/>
    <property type="match status" value="1"/>
</dbReference>
<dbReference type="NCBIfam" id="TIGR01845">
    <property type="entry name" value="outer_NodT"/>
    <property type="match status" value="1"/>
</dbReference>
<dbReference type="RefSeq" id="WP_320422252.1">
    <property type="nucleotide sequence ID" value="NZ_JAXCLA010000002.1"/>
</dbReference>
<keyword evidence="2" id="KW-0449">Lipoprotein</keyword>
<comment type="subcellular location">
    <subcellularLocation>
        <location evidence="2">Cell membrane</location>
        <topology evidence="2">Lipid-anchor</topology>
    </subcellularLocation>
</comment>
<organism evidence="4 5">
    <name type="scientific">Roseateles agri</name>
    <dbReference type="NCBI Taxonomy" id="3098619"/>
    <lineage>
        <taxon>Bacteria</taxon>
        <taxon>Pseudomonadati</taxon>
        <taxon>Pseudomonadota</taxon>
        <taxon>Betaproteobacteria</taxon>
        <taxon>Burkholderiales</taxon>
        <taxon>Sphaerotilaceae</taxon>
        <taxon>Roseateles</taxon>
    </lineage>
</organism>
<feature type="signal peptide" evidence="2">
    <location>
        <begin position="1"/>
        <end position="23"/>
    </location>
</feature>
<sequence>MRPHSPSLPSAVLLLTLVLSACAVGPDYVRPAPPPGATLALKEDGPWRQAGGGAAIEAGAWWTAFGDPVLNGLVDEANKANQTLAAAQAQYAQAQALVQGAQAAWYPTVGVDASVTRGRAISNGKSSLGNSHAWALQAAWEPDLWGRVSRQVEAAGASAQASAADLAAARLVVQAAVVNNYVQLRLADQQKALYARTLEGYRKSLSITQAQFRAGTNTRSDVALAQATLSGAEAQAIDVDLTRRQLEHALAVLLGKTPANFALAPAEPSLAIPAVPELVPSALLERRPDVAGAEARVAAANANIGVAQSAWYPNISLGASGGYQGAGFGDWFSAPGRVWALGTTLAATLFDGGARKAQNAQAQAAFDAAAATYRQTVLAGFQEVEDNLAALNDLAQERVAQDAAVAASREAERVALSQYRAGTTTYLSVITAQTLSLTNERTALQLVGRQYAASVALIKATGGGWQAEPLATRGADAHTASNK</sequence>
<protein>
    <submittedName>
        <fullName evidence="4">Efflux transporter outer membrane subunit</fullName>
    </submittedName>
</protein>
<dbReference type="PANTHER" id="PTHR30203">
    <property type="entry name" value="OUTER MEMBRANE CATION EFFLUX PROTEIN"/>
    <property type="match status" value="1"/>
</dbReference>
<dbReference type="SUPFAM" id="SSF56954">
    <property type="entry name" value="Outer membrane efflux proteins (OEP)"/>
    <property type="match status" value="1"/>
</dbReference>
<dbReference type="InterPro" id="IPR003423">
    <property type="entry name" value="OMP_efflux"/>
</dbReference>
<accession>A0ABU5DDK5</accession>
<evidence type="ECO:0000256" key="2">
    <source>
        <dbReference type="RuleBase" id="RU362097"/>
    </source>
</evidence>